<dbReference type="Proteomes" id="UP000191812">
    <property type="component" value="Unassembled WGS sequence"/>
</dbReference>
<keyword evidence="2" id="KW-1185">Reference proteome</keyword>
<dbReference type="EMBL" id="FBWH01000018">
    <property type="protein sequence ID" value="CUX25704.1"/>
    <property type="molecule type" value="Genomic_DNA"/>
</dbReference>
<reference evidence="1 2" key="1">
    <citation type="submission" date="2016-01" db="EMBL/GenBank/DDBJ databases">
        <authorList>
            <person name="Regsiter A."/>
            <person name="william w."/>
        </authorList>
    </citation>
    <scope>NUCLEOTIDE SEQUENCE [LARGE SCALE GENOMIC DNA]</scope>
    <source>
        <strain evidence="1 2">CFBP 6927</strain>
    </source>
</reference>
<gene>
    <name evidence="1" type="ORF">AGR13a_Cc250077</name>
</gene>
<name>A0ABP2BFN1_9HYPH</name>
<accession>A0ABP2BFN1</accession>
<evidence type="ECO:0000313" key="2">
    <source>
        <dbReference type="Proteomes" id="UP000191812"/>
    </source>
</evidence>
<proteinExistence type="predicted"/>
<organism evidence="1 2">
    <name type="scientific">Agrobacterium genomosp. 13 str. CFBP 6927</name>
    <dbReference type="NCBI Taxonomy" id="1183428"/>
    <lineage>
        <taxon>Bacteria</taxon>
        <taxon>Pseudomonadati</taxon>
        <taxon>Pseudomonadota</taxon>
        <taxon>Alphaproteobacteria</taxon>
        <taxon>Hyphomicrobiales</taxon>
        <taxon>Rhizobiaceae</taxon>
        <taxon>Rhizobium/Agrobacterium group</taxon>
        <taxon>Agrobacterium</taxon>
        <taxon>Agrobacterium tumefaciens complex</taxon>
    </lineage>
</organism>
<protein>
    <submittedName>
        <fullName evidence="1">Uncharacterized protein</fullName>
    </submittedName>
</protein>
<sequence>MEAARRFYFRSLKSCMLQSVQLSDSKEGIRIDADSLTELGMLGAAVNESKRFINLNGV</sequence>
<comment type="caution">
    <text evidence="1">The sequence shown here is derived from an EMBL/GenBank/DDBJ whole genome shotgun (WGS) entry which is preliminary data.</text>
</comment>
<evidence type="ECO:0000313" key="1">
    <source>
        <dbReference type="EMBL" id="CUX25704.1"/>
    </source>
</evidence>